<keyword evidence="3" id="KW-1185">Reference proteome</keyword>
<protein>
    <recommendedName>
        <fullName evidence="1">Glycosyl transferase family 25 domain-containing protein</fullName>
    </recommendedName>
</protein>
<evidence type="ECO:0000313" key="3">
    <source>
        <dbReference type="Proteomes" id="UP000197019"/>
    </source>
</evidence>
<dbReference type="KEGG" id="mpsy:CEK71_16895"/>
<sequence length="271" mass="30560">MKTYFVHYLIKLKNDLKNVSKTIYGKNMKIGKYVIGFSNSKRIELFFERNLQLSGFEQVEAINGKAMPFSLTLRLFKKDFVDHQLSRNSASWLQGTLGCLLSHIKAIEQAQNDDVDYALIVEDDAVFRATPDEIFVVARNQNYDIVYINDRMSLDRLFLVNGEYTISDLTASNLKGTGAEAYIVSRKAMPVLLDLFTSAIANGLPCGYDGFLQSIVLKQSDYEKTPNALDDRPGKKGLLKWLAFRKIDLNVGVSSPTLVKHVDDGKSLIRD</sequence>
<evidence type="ECO:0000313" key="2">
    <source>
        <dbReference type="EMBL" id="ASF47605.1"/>
    </source>
</evidence>
<evidence type="ECO:0000259" key="1">
    <source>
        <dbReference type="Pfam" id="PF01755"/>
    </source>
</evidence>
<gene>
    <name evidence="2" type="ORF">CEK71_16895</name>
</gene>
<dbReference type="EMBL" id="CP022129">
    <property type="protein sequence ID" value="ASF47605.1"/>
    <property type="molecule type" value="Genomic_DNA"/>
</dbReference>
<feature type="domain" description="Glycosyl transferase family 25" evidence="1">
    <location>
        <begin position="32"/>
        <end position="198"/>
    </location>
</feature>
<dbReference type="Pfam" id="PF01755">
    <property type="entry name" value="Glyco_transf_25"/>
    <property type="match status" value="1"/>
</dbReference>
<name>A0A1Z4C268_9GAMM</name>
<dbReference type="InterPro" id="IPR002654">
    <property type="entry name" value="Glyco_trans_25"/>
</dbReference>
<reference evidence="2 3" key="1">
    <citation type="submission" date="2017-06" db="EMBL/GenBank/DDBJ databases">
        <title>Genome Sequencing of the methanotroph Methylovulum psychrotolerants str. HV10-M2 isolated from a high-altitude environment.</title>
        <authorList>
            <person name="Mateos-Rivera A."/>
        </authorList>
    </citation>
    <scope>NUCLEOTIDE SEQUENCE [LARGE SCALE GENOMIC DNA]</scope>
    <source>
        <strain evidence="2 3">HV10_M2</strain>
    </source>
</reference>
<dbReference type="Proteomes" id="UP000197019">
    <property type="component" value="Chromosome"/>
</dbReference>
<accession>A0A1Z4C268</accession>
<dbReference type="AlphaFoldDB" id="A0A1Z4C268"/>
<organism evidence="2 3">
    <name type="scientific">Methylovulum psychrotolerans</name>
    <dbReference type="NCBI Taxonomy" id="1704499"/>
    <lineage>
        <taxon>Bacteria</taxon>
        <taxon>Pseudomonadati</taxon>
        <taxon>Pseudomonadota</taxon>
        <taxon>Gammaproteobacteria</taxon>
        <taxon>Methylococcales</taxon>
        <taxon>Methylococcaceae</taxon>
        <taxon>Methylovulum</taxon>
    </lineage>
</organism>
<proteinExistence type="predicted"/>